<dbReference type="InterPro" id="IPR005119">
    <property type="entry name" value="LysR_subst-bd"/>
</dbReference>
<keyword evidence="7" id="KW-1185">Reference proteome</keyword>
<dbReference type="AlphaFoldDB" id="F9YB00"/>
<proteinExistence type="inferred from homology"/>
<dbReference type="SUPFAM" id="SSF53850">
    <property type="entry name" value="Periplasmic binding protein-like II"/>
    <property type="match status" value="1"/>
</dbReference>
<evidence type="ECO:0000256" key="3">
    <source>
        <dbReference type="ARBA" id="ARBA00023125"/>
    </source>
</evidence>
<dbReference type="InterPro" id="IPR036388">
    <property type="entry name" value="WH-like_DNA-bd_sf"/>
</dbReference>
<keyword evidence="4" id="KW-0804">Transcription</keyword>
<dbReference type="InterPro" id="IPR036390">
    <property type="entry name" value="WH_DNA-bd_sf"/>
</dbReference>
<dbReference type="FunFam" id="1.10.10.10:FF:000001">
    <property type="entry name" value="LysR family transcriptional regulator"/>
    <property type="match status" value="1"/>
</dbReference>
<dbReference type="SUPFAM" id="SSF46785">
    <property type="entry name" value="Winged helix' DNA-binding domain"/>
    <property type="match status" value="1"/>
</dbReference>
<dbReference type="PRINTS" id="PR00039">
    <property type="entry name" value="HTHLYSR"/>
</dbReference>
<dbReference type="PANTHER" id="PTHR30579">
    <property type="entry name" value="TRANSCRIPTIONAL REGULATOR"/>
    <property type="match status" value="1"/>
</dbReference>
<dbReference type="InterPro" id="IPR050176">
    <property type="entry name" value="LTTR"/>
</dbReference>
<reference evidence="6 7" key="1">
    <citation type="journal article" date="2011" name="J. Bacteriol.">
        <title>Complete genome sequence of the industrial strain Ketogulonicigenium vulgare WSH-001.</title>
        <authorList>
            <person name="Liu L."/>
            <person name="Li Y."/>
            <person name="Zhang J."/>
            <person name="Zhou Z."/>
            <person name="Liu J."/>
            <person name="Li X."/>
            <person name="Zhou J."/>
            <person name="Du G."/>
            <person name="Wang L."/>
            <person name="Chen J."/>
        </authorList>
    </citation>
    <scope>NUCLEOTIDE SEQUENCE [LARGE SCALE GENOMIC DNA]</scope>
    <source>
        <strain evidence="6 7">WSH-001</strain>
        <plasmid evidence="7">pKVU_100</plasmid>
    </source>
</reference>
<keyword evidence="2" id="KW-0805">Transcription regulation</keyword>
<evidence type="ECO:0000313" key="6">
    <source>
        <dbReference type="EMBL" id="AEM42552.1"/>
    </source>
</evidence>
<evidence type="ECO:0000256" key="4">
    <source>
        <dbReference type="ARBA" id="ARBA00023163"/>
    </source>
</evidence>
<dbReference type="Gene3D" id="3.40.190.10">
    <property type="entry name" value="Periplasmic binding protein-like II"/>
    <property type="match status" value="2"/>
</dbReference>
<dbReference type="OrthoDB" id="1631201at2"/>
<dbReference type="PANTHER" id="PTHR30579:SF7">
    <property type="entry name" value="HTH-TYPE TRANSCRIPTIONAL REGULATOR LRHA-RELATED"/>
    <property type="match status" value="1"/>
</dbReference>
<evidence type="ECO:0000256" key="1">
    <source>
        <dbReference type="ARBA" id="ARBA00009437"/>
    </source>
</evidence>
<comment type="similarity">
    <text evidence="1">Belongs to the LysR transcriptional regulatory family.</text>
</comment>
<dbReference type="HOGENOM" id="CLU_039613_1_0_5"/>
<evidence type="ECO:0000256" key="2">
    <source>
        <dbReference type="ARBA" id="ARBA00023015"/>
    </source>
</evidence>
<dbReference type="PATRIC" id="fig|759362.5.peg.2829"/>
<name>F9YB00_KETVW</name>
<keyword evidence="6" id="KW-0614">Plasmid</keyword>
<dbReference type="InterPro" id="IPR000847">
    <property type="entry name" value="LysR_HTH_N"/>
</dbReference>
<evidence type="ECO:0000313" key="7">
    <source>
        <dbReference type="Proteomes" id="UP000000692"/>
    </source>
</evidence>
<dbReference type="EMBL" id="CP002019">
    <property type="protein sequence ID" value="AEM42552.1"/>
    <property type="molecule type" value="Genomic_DNA"/>
</dbReference>
<dbReference type="Pfam" id="PF03466">
    <property type="entry name" value="LysR_substrate"/>
    <property type="match status" value="1"/>
</dbReference>
<dbReference type="KEGG" id="kvl:KVU_PA0133"/>
<organism evidence="6 7">
    <name type="scientific">Ketogulonicigenium vulgare (strain WSH-001)</name>
    <dbReference type="NCBI Taxonomy" id="759362"/>
    <lineage>
        <taxon>Bacteria</taxon>
        <taxon>Pseudomonadati</taxon>
        <taxon>Pseudomonadota</taxon>
        <taxon>Alphaproteobacteria</taxon>
        <taxon>Rhodobacterales</taxon>
        <taxon>Roseobacteraceae</taxon>
        <taxon>Ketogulonicigenium</taxon>
    </lineage>
</organism>
<feature type="domain" description="HTH lysR-type" evidence="5">
    <location>
        <begin position="8"/>
        <end position="65"/>
    </location>
</feature>
<keyword evidence="3" id="KW-0238">DNA-binding</keyword>
<dbReference type="GO" id="GO:0003700">
    <property type="term" value="F:DNA-binding transcription factor activity"/>
    <property type="evidence" value="ECO:0007669"/>
    <property type="project" value="InterPro"/>
</dbReference>
<gene>
    <name evidence="6" type="ordered locus">KVU_PA0133</name>
</gene>
<evidence type="ECO:0000259" key="5">
    <source>
        <dbReference type="PROSITE" id="PS50931"/>
    </source>
</evidence>
<geneLocation type="plasmid" evidence="7">
    <name>pKVU_100</name>
</geneLocation>
<dbReference type="Gene3D" id="1.10.10.10">
    <property type="entry name" value="Winged helix-like DNA-binding domain superfamily/Winged helix DNA-binding domain"/>
    <property type="match status" value="1"/>
</dbReference>
<dbReference type="RefSeq" id="WP_013368478.1">
    <property type="nucleotide sequence ID" value="NC_017386.1"/>
</dbReference>
<sequence>MRANKANLEINLLRTFVTGVQLGSFSQAAQQIGRTQSAISLQIKRLEQITGVRLLEKQGRGLILSPTGETLYRYALRILDMNDEVVATLRSQDVAGETRLGIPPDVAEICLPKVLMRLAHTHPEMLVEARVDRNRKLIEDLVAKALDIAVVWRNEQQVDNDDSALHYRDISAYTTDWIGARATRLVPGAPVPLVLMGAPCMFRDRAIAALDAAGIPWRLAFTSTSLTGIWAAVEAGIGITARTALGRPRGVHPVYNLPSGTPLPATLGTVRLRAIMRSDMPSATARFVIELLSVLDSQLTGPPDDEGSA</sequence>
<dbReference type="PROSITE" id="PS50931">
    <property type="entry name" value="HTH_LYSR"/>
    <property type="match status" value="1"/>
</dbReference>
<protein>
    <submittedName>
        <fullName evidence="6">NADH dehydrogenase transcriptional regulator</fullName>
    </submittedName>
</protein>
<dbReference type="Proteomes" id="UP000000692">
    <property type="component" value="Plasmid 1"/>
</dbReference>
<accession>F9YB00</accession>
<dbReference type="GO" id="GO:0003677">
    <property type="term" value="F:DNA binding"/>
    <property type="evidence" value="ECO:0007669"/>
    <property type="project" value="UniProtKB-KW"/>
</dbReference>
<dbReference type="Pfam" id="PF00126">
    <property type="entry name" value="HTH_1"/>
    <property type="match status" value="1"/>
</dbReference>